<dbReference type="PANTHER" id="PTHR15415">
    <property type="entry name" value="MITOFILIN"/>
    <property type="match status" value="1"/>
</dbReference>
<evidence type="ECO:0000256" key="1">
    <source>
        <dbReference type="ARBA" id="ARBA00004370"/>
    </source>
</evidence>
<dbReference type="InterPro" id="IPR019133">
    <property type="entry name" value="MIC60"/>
</dbReference>
<dbReference type="Gene3D" id="1.10.260.40">
    <property type="entry name" value="lambda repressor-like DNA-binding domains"/>
    <property type="match status" value="1"/>
</dbReference>
<dbReference type="Pfam" id="PF09731">
    <property type="entry name" value="Mitofilin"/>
    <property type="match status" value="1"/>
</dbReference>
<reference evidence="6 7" key="1">
    <citation type="submission" date="2020-05" db="EMBL/GenBank/DDBJ databases">
        <title>Azospirillum oleiclasticum sp. nov, a nitrogen-fixing and heavy crude oil-emulsifying bacterium isolated from the crude oil of Yumen Oilfield.</title>
        <authorList>
            <person name="Wu D."/>
            <person name="Cai M."/>
            <person name="Zhang X."/>
        </authorList>
    </citation>
    <scope>NUCLEOTIDE SEQUENCE [LARGE SCALE GENOMIC DNA]</scope>
    <source>
        <strain evidence="6 7">ROY-1-1-2</strain>
    </source>
</reference>
<feature type="compositionally biased region" description="Pro residues" evidence="5">
    <location>
        <begin position="107"/>
        <end position="121"/>
    </location>
</feature>
<feature type="region of interest" description="Disordered" evidence="5">
    <location>
        <begin position="1"/>
        <end position="24"/>
    </location>
</feature>
<keyword evidence="4" id="KW-0472">Membrane</keyword>
<dbReference type="PANTHER" id="PTHR15415:SF7">
    <property type="entry name" value="MICOS COMPLEX SUBUNIT MIC60"/>
    <property type="match status" value="1"/>
</dbReference>
<evidence type="ECO:0000313" key="7">
    <source>
        <dbReference type="Proteomes" id="UP000584642"/>
    </source>
</evidence>
<evidence type="ECO:0000256" key="4">
    <source>
        <dbReference type="ARBA" id="ARBA00023136"/>
    </source>
</evidence>
<evidence type="ECO:0000256" key="3">
    <source>
        <dbReference type="ARBA" id="ARBA00022989"/>
    </source>
</evidence>
<dbReference type="Proteomes" id="UP000584642">
    <property type="component" value="Unassembled WGS sequence"/>
</dbReference>
<evidence type="ECO:0000256" key="5">
    <source>
        <dbReference type="SAM" id="MobiDB-lite"/>
    </source>
</evidence>
<keyword evidence="2" id="KW-0812">Transmembrane</keyword>
<feature type="region of interest" description="Disordered" evidence="5">
    <location>
        <begin position="96"/>
        <end position="121"/>
    </location>
</feature>
<feature type="compositionally biased region" description="Low complexity" evidence="5">
    <location>
        <begin position="96"/>
        <end position="106"/>
    </location>
</feature>
<sequence>MAQQNGNDQVDTPDGAADAAHTPVERLIERFGGIRPMAEKVGVPVSTVQGWKKRAAIPGARQAELRAAAEKHGIAFADGELDGVFRMEEPAVAEAAAAATAAEPAPESAPEPAPAVEPAPAPEPVAVAPAAEPAAPSVFAGAPSPVSALAHAYVHGVGDKPAAAAPEPAAPPPADSVFVGAPSPVSALAHAYMHGVGHAPAPASSGGGAGVAVVAALLAIIGAGAAVTAPLWSPDYLERSGQVSGLETRVNDLEGRLGYALTTGTSLSDRVAALEKAAAAMDRKVAGIGALAVRDLREALAGGTPFASELAAVRASGIADDASGVALDAIAPFAAKGIPTRDQVVQRFAWQVPAVVRADMGGLDSGLGERVLGWVTGVAGVLRLPVSDSSDGQSTPALMARAAGMLERGEFAAAADLVSMLQGPSAAAVQPWLAEARARIAADNASALLTKRVATLLP</sequence>
<accession>A0ABX2TBS9</accession>
<dbReference type="RefSeq" id="WP_180283023.1">
    <property type="nucleotide sequence ID" value="NZ_JABFDB010000011.1"/>
</dbReference>
<proteinExistence type="predicted"/>
<comment type="subcellular location">
    <subcellularLocation>
        <location evidence="1">Membrane</location>
    </subcellularLocation>
</comment>
<comment type="caution">
    <text evidence="6">The sequence shown here is derived from an EMBL/GenBank/DDBJ whole genome shotgun (WGS) entry which is preliminary data.</text>
</comment>
<keyword evidence="3" id="KW-1133">Transmembrane helix</keyword>
<dbReference type="NCBIfam" id="NF046037">
    <property type="entry name" value="carphisopro"/>
    <property type="match status" value="1"/>
</dbReference>
<evidence type="ECO:0000313" key="6">
    <source>
        <dbReference type="EMBL" id="NYZ21250.1"/>
    </source>
</evidence>
<keyword evidence="7" id="KW-1185">Reference proteome</keyword>
<name>A0ABX2TBS9_9PROT</name>
<gene>
    <name evidence="6" type="ORF">HND93_16150</name>
</gene>
<organism evidence="6 7">
    <name type="scientific">Azospirillum oleiclasticum</name>
    <dbReference type="NCBI Taxonomy" id="2735135"/>
    <lineage>
        <taxon>Bacteria</taxon>
        <taxon>Pseudomonadati</taxon>
        <taxon>Pseudomonadota</taxon>
        <taxon>Alphaproteobacteria</taxon>
        <taxon>Rhodospirillales</taxon>
        <taxon>Azospirillaceae</taxon>
        <taxon>Azospirillum</taxon>
    </lineage>
</organism>
<dbReference type="EMBL" id="JABFDB010000011">
    <property type="protein sequence ID" value="NYZ21250.1"/>
    <property type="molecule type" value="Genomic_DNA"/>
</dbReference>
<protein>
    <submittedName>
        <fullName evidence="6">Uncharacterized protein</fullName>
    </submittedName>
</protein>
<dbReference type="InterPro" id="IPR010982">
    <property type="entry name" value="Lambda_DNA-bd_dom_sf"/>
</dbReference>
<dbReference type="InterPro" id="IPR059216">
    <property type="entry name" value="LeuA_carph_isopro_dom"/>
</dbReference>
<feature type="compositionally biased region" description="Polar residues" evidence="5">
    <location>
        <begin position="1"/>
        <end position="10"/>
    </location>
</feature>
<evidence type="ECO:0000256" key="2">
    <source>
        <dbReference type="ARBA" id="ARBA00022692"/>
    </source>
</evidence>